<organism evidence="2 3">
    <name type="scientific">Rubellimicrobium aerolatum</name>
    <dbReference type="NCBI Taxonomy" id="490979"/>
    <lineage>
        <taxon>Bacteria</taxon>
        <taxon>Pseudomonadati</taxon>
        <taxon>Pseudomonadota</taxon>
        <taxon>Alphaproteobacteria</taxon>
        <taxon>Rhodobacterales</taxon>
        <taxon>Roseobacteraceae</taxon>
        <taxon>Rubellimicrobium</taxon>
    </lineage>
</organism>
<feature type="domain" description="Sialidase" evidence="1">
    <location>
        <begin position="44"/>
        <end position="371"/>
    </location>
</feature>
<dbReference type="Pfam" id="PF13088">
    <property type="entry name" value="BNR_2"/>
    <property type="match status" value="1"/>
</dbReference>
<dbReference type="EMBL" id="JBHSNA010000006">
    <property type="protein sequence ID" value="MFC5566604.1"/>
    <property type="molecule type" value="Genomic_DNA"/>
</dbReference>
<proteinExistence type="predicted"/>
<dbReference type="Proteomes" id="UP001596056">
    <property type="component" value="Unassembled WGS sequence"/>
</dbReference>
<protein>
    <submittedName>
        <fullName evidence="2">Exo-alpha-sialidase</fullName>
    </submittedName>
</protein>
<accession>A0ABW0SCB9</accession>
<dbReference type="RefSeq" id="WP_209840687.1">
    <property type="nucleotide sequence ID" value="NZ_JAGGJP010000008.1"/>
</dbReference>
<evidence type="ECO:0000259" key="1">
    <source>
        <dbReference type="Pfam" id="PF13088"/>
    </source>
</evidence>
<dbReference type="CDD" id="cd15482">
    <property type="entry name" value="Sialidase_non-viral"/>
    <property type="match status" value="1"/>
</dbReference>
<dbReference type="InterPro" id="IPR011040">
    <property type="entry name" value="Sialidase"/>
</dbReference>
<evidence type="ECO:0000313" key="3">
    <source>
        <dbReference type="Proteomes" id="UP001596056"/>
    </source>
</evidence>
<sequence length="396" mass="42190">MEPDDIAARMTGALVQTDPGRLEAFLPSPKVQNHAAFLAWLPDGALVCAWFGGTLEGKSDISIHASVLPPGASAWGPAQPLSGDPQRSEQNPVVFTAPDGGLWLFHTAQPAGNQDECRIRMARLHRDPADPTRIAAEEGRLLDLPLGCFIRAPVVVRGDGAWLLPIFRCVQRPGQRWNGSHDVAAVGVSLDGGATWALEEVPGSIGSVHMSPVLLGDGRYAAFYRRRQADFVHRSESLDGGRSWSAPEPTDVPNNNSSLAAIRLASGEVAVICNPASAATSPDRRASLYDELGEDDARPDADPAGGCAPVWGVPRAPVAVCLSSDGGRSFPRRIVIEDGPGTCTSNDSTDGRNKEMSYPWLLEGPDGALHIAYTYHRRAIRYVRLAPGWTTTGGSA</sequence>
<dbReference type="Gene3D" id="2.120.10.10">
    <property type="match status" value="1"/>
</dbReference>
<dbReference type="InterPro" id="IPR036278">
    <property type="entry name" value="Sialidase_sf"/>
</dbReference>
<comment type="caution">
    <text evidence="2">The sequence shown here is derived from an EMBL/GenBank/DDBJ whole genome shotgun (WGS) entry which is preliminary data.</text>
</comment>
<dbReference type="PANTHER" id="PTHR43752">
    <property type="entry name" value="BNR/ASP-BOX REPEAT FAMILY PROTEIN"/>
    <property type="match status" value="1"/>
</dbReference>
<reference evidence="3" key="1">
    <citation type="journal article" date="2019" name="Int. J. Syst. Evol. Microbiol.">
        <title>The Global Catalogue of Microorganisms (GCM) 10K type strain sequencing project: providing services to taxonomists for standard genome sequencing and annotation.</title>
        <authorList>
            <consortium name="The Broad Institute Genomics Platform"/>
            <consortium name="The Broad Institute Genome Sequencing Center for Infectious Disease"/>
            <person name="Wu L."/>
            <person name="Ma J."/>
        </authorList>
    </citation>
    <scope>NUCLEOTIDE SEQUENCE [LARGE SCALE GENOMIC DNA]</scope>
    <source>
        <strain evidence="3">KACC 11588</strain>
    </source>
</reference>
<dbReference type="PANTHER" id="PTHR43752:SF2">
    <property type="entry name" value="BNR_ASP-BOX REPEAT FAMILY PROTEIN"/>
    <property type="match status" value="1"/>
</dbReference>
<name>A0ABW0SCB9_9RHOB</name>
<evidence type="ECO:0000313" key="2">
    <source>
        <dbReference type="EMBL" id="MFC5566604.1"/>
    </source>
</evidence>
<dbReference type="SUPFAM" id="SSF50939">
    <property type="entry name" value="Sialidases"/>
    <property type="match status" value="1"/>
</dbReference>
<gene>
    <name evidence="2" type="ORF">ACFPOC_09255</name>
</gene>
<keyword evidence="3" id="KW-1185">Reference proteome</keyword>